<dbReference type="EMBL" id="AE009952">
    <property type="protein sequence ID" value="AAM85439.1"/>
    <property type="molecule type" value="Genomic_DNA"/>
</dbReference>
<dbReference type="InterPro" id="IPR050263">
    <property type="entry name" value="Bact_Fimbrial_Adh_Pro"/>
</dbReference>
<comment type="subcellular location">
    <subcellularLocation>
        <location evidence="1">Fimbrium</location>
    </subcellularLocation>
</comment>
<organism evidence="6 9">
    <name type="scientific">Yersinia pestis</name>
    <dbReference type="NCBI Taxonomy" id="632"/>
    <lineage>
        <taxon>Bacteria</taxon>
        <taxon>Pseudomonadati</taxon>
        <taxon>Pseudomonadota</taxon>
        <taxon>Gammaproteobacteria</taxon>
        <taxon>Enterobacterales</taxon>
        <taxon>Yersiniaceae</taxon>
        <taxon>Yersinia</taxon>
    </lineage>
</organism>
<evidence type="ECO:0000313" key="6">
    <source>
        <dbReference type="EMBL" id="AAM85439.1"/>
    </source>
</evidence>
<accession>Q8D0N6</accession>
<evidence type="ECO:0000313" key="8">
    <source>
        <dbReference type="Proteomes" id="UP000001019"/>
    </source>
</evidence>
<keyword evidence="3" id="KW-0732">Signal</keyword>
<evidence type="ECO:0000313" key="7">
    <source>
        <dbReference type="EMBL" id="AAS61963.1"/>
    </source>
</evidence>
<dbReference type="Pfam" id="PF00419">
    <property type="entry name" value="Fimbrial"/>
    <property type="match status" value="1"/>
</dbReference>
<dbReference type="PANTHER" id="PTHR33420:SF3">
    <property type="entry name" value="FIMBRIAL SUBUNIT ELFA"/>
    <property type="match status" value="1"/>
</dbReference>
<keyword evidence="4" id="KW-0281">Fimbrium</keyword>
<dbReference type="SUPFAM" id="SSF49401">
    <property type="entry name" value="Bacterial adhesins"/>
    <property type="match status" value="1"/>
</dbReference>
<accession>Q74UI3</accession>
<proteinExistence type="inferred from homology"/>
<dbReference type="KEGG" id="ypm:YP_1735"/>
<dbReference type="Gene3D" id="2.60.40.1090">
    <property type="entry name" value="Fimbrial-type adhesion domain"/>
    <property type="match status" value="1"/>
</dbReference>
<gene>
    <name evidence="7" type="primary">fimA3</name>
    <name evidence="6" type="ordered locus">y1872</name>
    <name evidence="7" type="ordered locus">YP_1735</name>
</gene>
<name>Q8D0N6_YERPE</name>
<protein>
    <submittedName>
        <fullName evidence="6">Fimbrial componenet</fullName>
    </submittedName>
    <submittedName>
        <fullName evidence="7">Fimbrial component</fullName>
    </submittedName>
</protein>
<dbReference type="EnsemblBacteria" id="AAS61963">
    <property type="protein sequence ID" value="AAS61963"/>
    <property type="gene ID" value="YP_1735"/>
</dbReference>
<dbReference type="DNASU" id="1146819"/>
<dbReference type="GO" id="GO:0007155">
    <property type="term" value="P:cell adhesion"/>
    <property type="evidence" value="ECO:0007669"/>
    <property type="project" value="InterPro"/>
</dbReference>
<dbReference type="InterPro" id="IPR036937">
    <property type="entry name" value="Adhesion_dom_fimbrial_sf"/>
</dbReference>
<dbReference type="InterPro" id="IPR000259">
    <property type="entry name" value="Adhesion_dom_fimbrial"/>
</dbReference>
<feature type="domain" description="Fimbrial-type adhesion" evidence="5">
    <location>
        <begin position="249"/>
        <end position="389"/>
    </location>
</feature>
<reference evidence="7" key="4">
    <citation type="submission" date="2016-05" db="EMBL/GenBank/DDBJ databases">
        <title>Reannotation of Yersinia pestis strain 91001 based on omics data.</title>
        <authorList>
            <person name="Yiqing M."/>
        </authorList>
    </citation>
    <scope>NUCLEOTIDE SEQUENCE</scope>
    <source>
        <strain evidence="7">91001</strain>
    </source>
</reference>
<dbReference type="Proteomes" id="UP000002490">
    <property type="component" value="Chromosome"/>
</dbReference>
<evidence type="ECO:0000256" key="4">
    <source>
        <dbReference type="ARBA" id="ARBA00023263"/>
    </source>
</evidence>
<dbReference type="Proteomes" id="UP000001019">
    <property type="component" value="Chromosome"/>
</dbReference>
<dbReference type="PANTHER" id="PTHR33420">
    <property type="entry name" value="FIMBRIAL SUBUNIT ELFA-RELATED"/>
    <property type="match status" value="1"/>
</dbReference>
<dbReference type="InterPro" id="IPR008966">
    <property type="entry name" value="Adhesion_dom_sf"/>
</dbReference>
<sequence length="389" mass="42177">MQMSAYFYRVKTVIRHINMYLRVYAHVRSVATLLILVVVAGGPSSKVWAEGLGINCDYTGSIYINPPTSIIRVKPNAAIGDPIGSWMTISAPEVWSCALLPAYQSRDVRAGILVFSPYNPLLTTNIDGGNYKVFRTGDTNPGLGIAVRFRAIGAGFSSDWTQLEGFGLVDGTVSAPLIGPIPYNDGIKFPLGMEMQIHYVKASEELRSGGVRIFDFAYLYHRRSIDGVPDNSGARYRIVQVPANSIDIQIMTQTCTTPDVVVNLPEVNSRQFTGIGTVKALKAFNLNFNHCPGGLDGINYKFGATTSILDSANGVVALDANSTAEGVGVLLRSQSDAAIELDKEYTMSGYDTSSTQSYTVPMQAGIYQIENTVTPGSVKGEFTFTLIYK</sequence>
<evidence type="ECO:0000256" key="3">
    <source>
        <dbReference type="ARBA" id="ARBA00022729"/>
    </source>
</evidence>
<dbReference type="HOGENOM" id="CLU_058392_1_2_6"/>
<evidence type="ECO:0000259" key="5">
    <source>
        <dbReference type="Pfam" id="PF00419"/>
    </source>
</evidence>
<reference evidence="8" key="3">
    <citation type="journal article" date="2004" name="DNA Res.">
        <title>Complete genome sequence of Yersinia pestis strain 91001, an isolate avirulent to humans.</title>
        <authorList>
            <person name="Song Y."/>
            <person name="Tong Z."/>
            <person name="Wang J."/>
            <person name="Wang L."/>
            <person name="Guo Z."/>
            <person name="Han Y."/>
            <person name="Zhang J."/>
            <person name="Pei D."/>
            <person name="Zhou D."/>
            <person name="Qin H."/>
            <person name="Pang X."/>
            <person name="Han Y."/>
            <person name="Zhai J."/>
            <person name="Li M."/>
            <person name="Cui B."/>
            <person name="Qi Z."/>
            <person name="Jin L."/>
            <person name="Dai R."/>
            <person name="Chen F."/>
            <person name="Li S."/>
            <person name="Ye C."/>
            <person name="Du Z."/>
            <person name="Lin W."/>
            <person name="Wang J."/>
            <person name="Yu J."/>
            <person name="Yang H."/>
            <person name="Wang J."/>
            <person name="Huang P."/>
            <person name="Yang R."/>
        </authorList>
    </citation>
    <scope>NUCLEOTIDE SEQUENCE [LARGE SCALE GENOMIC DNA]</scope>
    <source>
        <strain evidence="8">91001 / Biovar Mediaevalis</strain>
    </source>
</reference>
<reference evidence="6 9" key="1">
    <citation type="journal article" date="2002" name="J. Bacteriol.">
        <title>Genome sequence of Yersinia pestis KIM.</title>
        <authorList>
            <person name="Deng W."/>
            <person name="Burland V."/>
            <person name="Plunkett G.III."/>
            <person name="Boutin A."/>
            <person name="Mayhew G.F."/>
            <person name="Liss P."/>
            <person name="Perna N.T."/>
            <person name="Rose D.J."/>
            <person name="Mau B."/>
            <person name="Zhou S."/>
            <person name="Schwartz D.C."/>
            <person name="Fetherston J.D."/>
            <person name="Lindler L.E."/>
            <person name="Brubaker R.R."/>
            <person name="Plana G.V."/>
            <person name="Straley S.C."/>
            <person name="McDonough K.A."/>
            <person name="Nilles M.L."/>
            <person name="Matson J.S."/>
            <person name="Blattner F.R."/>
            <person name="Perry R.D."/>
        </authorList>
    </citation>
    <scope>NUCLEOTIDE SEQUENCE [LARGE SCALE GENOMIC DNA]</scope>
    <source>
        <strain evidence="6">KIM</strain>
        <strain evidence="9">KIM10+ / Biovar Mediaevalis</strain>
    </source>
</reference>
<dbReference type="EMBL" id="AE017042">
    <property type="protein sequence ID" value="AAS61963.1"/>
    <property type="molecule type" value="Genomic_DNA"/>
</dbReference>
<dbReference type="GO" id="GO:0009289">
    <property type="term" value="C:pilus"/>
    <property type="evidence" value="ECO:0007669"/>
    <property type="project" value="UniProtKB-SubCell"/>
</dbReference>
<evidence type="ECO:0000256" key="2">
    <source>
        <dbReference type="ARBA" id="ARBA00006671"/>
    </source>
</evidence>
<dbReference type="AlphaFoldDB" id="Q8D0N6"/>
<dbReference type="KEGG" id="ypk:y1872"/>
<evidence type="ECO:0000313" key="9">
    <source>
        <dbReference type="Proteomes" id="UP000002490"/>
    </source>
</evidence>
<comment type="similarity">
    <text evidence="2">Belongs to the fimbrial protein family.</text>
</comment>
<reference evidence="7" key="2">
    <citation type="submission" date="2003-04" db="EMBL/GenBank/DDBJ databases">
        <authorList>
            <person name="Song Y."/>
            <person name="Tong Z."/>
            <person name="Wang L."/>
            <person name="Han Y."/>
            <person name="Zhang J."/>
            <person name="Pei D."/>
            <person name="Wang J."/>
            <person name="Zhou D."/>
            <person name="Han Y."/>
            <person name="Pang X."/>
            <person name="Zhai J."/>
            <person name="Chen F."/>
            <person name="Qin H."/>
            <person name="Wang J."/>
            <person name="Li S."/>
            <person name="Guo Z."/>
            <person name="Ye C."/>
            <person name="Du Z."/>
            <person name="Lin W."/>
            <person name="Wang J."/>
            <person name="Yu J."/>
            <person name="Yang H."/>
            <person name="Wang J."/>
            <person name="Huang P."/>
            <person name="Yang R."/>
        </authorList>
    </citation>
    <scope>NUCLEOTIDE SEQUENCE</scope>
    <source>
        <strain evidence="7">91001</strain>
    </source>
</reference>
<evidence type="ECO:0000256" key="1">
    <source>
        <dbReference type="ARBA" id="ARBA00004561"/>
    </source>
</evidence>